<name>A0A916THT6_9ACTN</name>
<sequence length="59" mass="6515">MPRTTLPQNAELCERTPVRPGLEEPIRVVLHCRHCVGHVSMVTVHAAPRVGFAHYSGLS</sequence>
<accession>A0A916THT6</accession>
<comment type="caution">
    <text evidence="1">The sequence shown here is derived from an EMBL/GenBank/DDBJ whole genome shotgun (WGS) entry which is preliminary data.</text>
</comment>
<organism evidence="1 2">
    <name type="scientific">Gordonia jinhuaensis</name>
    <dbReference type="NCBI Taxonomy" id="1517702"/>
    <lineage>
        <taxon>Bacteria</taxon>
        <taxon>Bacillati</taxon>
        <taxon>Actinomycetota</taxon>
        <taxon>Actinomycetes</taxon>
        <taxon>Mycobacteriales</taxon>
        <taxon>Gordoniaceae</taxon>
        <taxon>Gordonia</taxon>
    </lineage>
</organism>
<evidence type="ECO:0000313" key="2">
    <source>
        <dbReference type="Proteomes" id="UP000621454"/>
    </source>
</evidence>
<dbReference type="AlphaFoldDB" id="A0A916THT6"/>
<dbReference type="Proteomes" id="UP000621454">
    <property type="component" value="Unassembled WGS sequence"/>
</dbReference>
<reference evidence="1" key="1">
    <citation type="journal article" date="2014" name="Int. J. Syst. Evol. Microbiol.">
        <title>Complete genome sequence of Corynebacterium casei LMG S-19264T (=DSM 44701T), isolated from a smear-ripened cheese.</title>
        <authorList>
            <consortium name="US DOE Joint Genome Institute (JGI-PGF)"/>
            <person name="Walter F."/>
            <person name="Albersmeier A."/>
            <person name="Kalinowski J."/>
            <person name="Ruckert C."/>
        </authorList>
    </citation>
    <scope>NUCLEOTIDE SEQUENCE</scope>
    <source>
        <strain evidence="1">CGMCC 1.12827</strain>
    </source>
</reference>
<evidence type="ECO:0000313" key="1">
    <source>
        <dbReference type="EMBL" id="GGB45777.1"/>
    </source>
</evidence>
<gene>
    <name evidence="1" type="ORF">GCM10011489_36440</name>
</gene>
<reference evidence="1" key="2">
    <citation type="submission" date="2020-09" db="EMBL/GenBank/DDBJ databases">
        <authorList>
            <person name="Sun Q."/>
            <person name="Zhou Y."/>
        </authorList>
    </citation>
    <scope>NUCLEOTIDE SEQUENCE</scope>
    <source>
        <strain evidence="1">CGMCC 1.12827</strain>
    </source>
</reference>
<keyword evidence="2" id="KW-1185">Reference proteome</keyword>
<dbReference type="EMBL" id="BMGC01000045">
    <property type="protein sequence ID" value="GGB45777.1"/>
    <property type="molecule type" value="Genomic_DNA"/>
</dbReference>
<protein>
    <submittedName>
        <fullName evidence="1">Uncharacterized protein</fullName>
    </submittedName>
</protein>
<proteinExistence type="predicted"/>